<keyword evidence="8" id="KW-1185">Reference proteome</keyword>
<keyword evidence="3" id="KW-0560">Oxidoreductase</keyword>
<evidence type="ECO:0000256" key="1">
    <source>
        <dbReference type="ARBA" id="ARBA00022485"/>
    </source>
</evidence>
<accession>A0A2U9ICH6</accession>
<dbReference type="RefSeq" id="WP_110269606.1">
    <property type="nucleotide sequence ID" value="NZ_CP029289.2"/>
</dbReference>
<dbReference type="InterPro" id="IPR050123">
    <property type="entry name" value="Prok_molybdopt-oxidoreductase"/>
</dbReference>
<dbReference type="GO" id="GO:0051539">
    <property type="term" value="F:4 iron, 4 sulfur cluster binding"/>
    <property type="evidence" value="ECO:0007669"/>
    <property type="project" value="UniProtKB-KW"/>
</dbReference>
<organism evidence="7 8">
    <name type="scientific">Acidianus brierleyi</name>
    <dbReference type="NCBI Taxonomy" id="41673"/>
    <lineage>
        <taxon>Archaea</taxon>
        <taxon>Thermoproteota</taxon>
        <taxon>Thermoprotei</taxon>
        <taxon>Sulfolobales</taxon>
        <taxon>Sulfolobaceae</taxon>
        <taxon>Acidianus</taxon>
    </lineage>
</organism>
<reference evidence="7 8" key="1">
    <citation type="submission" date="2018-05" db="EMBL/GenBank/DDBJ databases">
        <title>Complete Genome Sequences of Extremely Thermoacidophilic, Metal-Mobilizing Type-Strain Members of the Archaeal Family Sulfolobaceae: Acidianus brierleyi DSM-1651T, Acidianus sulfidivorans DSM-18786T, Metallosphaera hakonensis DSM-7519T, and Metallosphaera prunae DSM-10039T.</title>
        <authorList>
            <person name="Counts J.A."/>
            <person name="Kelly R.M."/>
        </authorList>
    </citation>
    <scope>NUCLEOTIDE SEQUENCE [LARGE SCALE GENOMIC DNA]</scope>
    <source>
        <strain evidence="7 8">DSM 1651</strain>
    </source>
</reference>
<dbReference type="Gene3D" id="2.20.25.90">
    <property type="entry name" value="ADC-like domains"/>
    <property type="match status" value="1"/>
</dbReference>
<dbReference type="KEGG" id="abri:DFR85_02905"/>
<keyword evidence="4" id="KW-0408">Iron</keyword>
<dbReference type="Gene3D" id="3.40.50.740">
    <property type="match status" value="1"/>
</dbReference>
<feature type="domain" description="4Fe-4S Mo/W bis-MGD-type" evidence="6">
    <location>
        <begin position="1"/>
        <end position="46"/>
    </location>
</feature>
<dbReference type="EMBL" id="CP029289">
    <property type="protein sequence ID" value="AWR93722.1"/>
    <property type="molecule type" value="Genomic_DNA"/>
</dbReference>
<dbReference type="Proteomes" id="UP000248044">
    <property type="component" value="Chromosome"/>
</dbReference>
<dbReference type="OrthoDB" id="23466at2157"/>
<gene>
    <name evidence="7" type="ORF">DFR85_02905</name>
</gene>
<dbReference type="Pfam" id="PF04879">
    <property type="entry name" value="Molybdop_Fe4S4"/>
    <property type="match status" value="1"/>
</dbReference>
<keyword evidence="5" id="KW-0411">Iron-sulfur</keyword>
<evidence type="ECO:0000256" key="3">
    <source>
        <dbReference type="ARBA" id="ARBA00023002"/>
    </source>
</evidence>
<evidence type="ECO:0000313" key="8">
    <source>
        <dbReference type="Proteomes" id="UP000248044"/>
    </source>
</evidence>
<dbReference type="PANTHER" id="PTHR43105">
    <property type="entry name" value="RESPIRATORY NITRATE REDUCTASE"/>
    <property type="match status" value="1"/>
</dbReference>
<evidence type="ECO:0000256" key="4">
    <source>
        <dbReference type="ARBA" id="ARBA00023004"/>
    </source>
</evidence>
<dbReference type="GO" id="GO:0046872">
    <property type="term" value="F:metal ion binding"/>
    <property type="evidence" value="ECO:0007669"/>
    <property type="project" value="UniProtKB-KW"/>
</dbReference>
<evidence type="ECO:0000259" key="6">
    <source>
        <dbReference type="SMART" id="SM00926"/>
    </source>
</evidence>
<dbReference type="SMART" id="SM00926">
    <property type="entry name" value="Molybdop_Fe4S4"/>
    <property type="match status" value="1"/>
</dbReference>
<dbReference type="GO" id="GO:0016491">
    <property type="term" value="F:oxidoreductase activity"/>
    <property type="evidence" value="ECO:0007669"/>
    <property type="project" value="UniProtKB-KW"/>
</dbReference>
<proteinExistence type="predicted"/>
<keyword evidence="1" id="KW-0004">4Fe-4S</keyword>
<dbReference type="GO" id="GO:0016020">
    <property type="term" value="C:membrane"/>
    <property type="evidence" value="ECO:0007669"/>
    <property type="project" value="TreeGrafter"/>
</dbReference>
<keyword evidence="2" id="KW-0479">Metal-binding</keyword>
<evidence type="ECO:0000256" key="2">
    <source>
        <dbReference type="ARBA" id="ARBA00022723"/>
    </source>
</evidence>
<sequence length="122" mass="13738">MKTICPYCGIGCGVEFEKDRITPTKYITNKGMMCIKAALLPDTLKSKRLINPTLDGKEIDLDNALSVLSTYIRRNIKKYSKNSIAFYMGAQIPTEDQYLFVKLGKGFIGTGVFDSRECPKRK</sequence>
<dbReference type="GeneID" id="36831071"/>
<protein>
    <recommendedName>
        <fullName evidence="6">4Fe-4S Mo/W bis-MGD-type domain-containing protein</fullName>
    </recommendedName>
</protein>
<dbReference type="InterPro" id="IPR006963">
    <property type="entry name" value="Mopterin_OxRdtase_4Fe-4S_dom"/>
</dbReference>
<name>A0A2U9ICH6_9CREN</name>
<evidence type="ECO:0000313" key="7">
    <source>
        <dbReference type="EMBL" id="AWR93722.1"/>
    </source>
</evidence>
<dbReference type="PANTHER" id="PTHR43105:SF9">
    <property type="entry name" value="NADPH-FE(3+) OXIDOREDUCTASE SUBUNIT ALPHA"/>
    <property type="match status" value="1"/>
</dbReference>
<dbReference type="SUPFAM" id="SSF53706">
    <property type="entry name" value="Formate dehydrogenase/DMSO reductase, domains 1-3"/>
    <property type="match status" value="1"/>
</dbReference>
<evidence type="ECO:0000256" key="5">
    <source>
        <dbReference type="ARBA" id="ARBA00023014"/>
    </source>
</evidence>
<dbReference type="AlphaFoldDB" id="A0A2U9ICH6"/>